<dbReference type="PANTHER" id="PTHR43673:SF10">
    <property type="entry name" value="NADH DEHYDROGENASE_NAD(P)H NITROREDUCTASE XCC3605-RELATED"/>
    <property type="match status" value="1"/>
</dbReference>
<comment type="caution">
    <text evidence="4">The sequence shown here is derived from an EMBL/GenBank/DDBJ whole genome shotgun (WGS) entry which is preliminary data.</text>
</comment>
<dbReference type="InterPro" id="IPR029479">
    <property type="entry name" value="Nitroreductase"/>
</dbReference>
<feature type="domain" description="Nitroreductase" evidence="3">
    <location>
        <begin position="132"/>
        <end position="189"/>
    </location>
</feature>
<protein>
    <recommendedName>
        <fullName evidence="3">Nitroreductase domain-containing protein</fullName>
    </recommendedName>
</protein>
<dbReference type="GO" id="GO:0016491">
    <property type="term" value="F:oxidoreductase activity"/>
    <property type="evidence" value="ECO:0007669"/>
    <property type="project" value="UniProtKB-KW"/>
</dbReference>
<dbReference type="eggNOG" id="COG0778">
    <property type="taxonomic scope" value="Bacteria"/>
</dbReference>
<dbReference type="STRING" id="1348657.M622_04425"/>
<keyword evidence="5" id="KW-1185">Reference proteome</keyword>
<comment type="similarity">
    <text evidence="1">Belongs to the nitroreductase family.</text>
</comment>
<dbReference type="PATRIC" id="fig|1348657.5.peg.2642"/>
<reference evidence="4 5" key="1">
    <citation type="submission" date="2013-06" db="EMBL/GenBank/DDBJ databases">
        <title>Draft genome sequence of Thauera terpenica.</title>
        <authorList>
            <person name="Liu B."/>
            <person name="Frostegard A.H."/>
            <person name="Shapleigh J.P."/>
        </authorList>
    </citation>
    <scope>NUCLEOTIDE SEQUENCE [LARGE SCALE GENOMIC DNA]</scope>
    <source>
        <strain evidence="4 5">58Eu</strain>
    </source>
</reference>
<gene>
    <name evidence="4" type="ORF">M622_04425</name>
</gene>
<dbReference type="InterPro" id="IPR000415">
    <property type="entry name" value="Nitroreductase-like"/>
</dbReference>
<dbReference type="RefSeq" id="WP_021250043.1">
    <property type="nucleotide sequence ID" value="NZ_ATJV01000070.1"/>
</dbReference>
<dbReference type="Proteomes" id="UP000015455">
    <property type="component" value="Unassembled WGS sequence"/>
</dbReference>
<keyword evidence="2" id="KW-0560">Oxidoreductase</keyword>
<dbReference type="EMBL" id="ATJV01000070">
    <property type="protein sequence ID" value="EPZ14701.1"/>
    <property type="molecule type" value="Genomic_DNA"/>
</dbReference>
<dbReference type="PANTHER" id="PTHR43673">
    <property type="entry name" value="NAD(P)H NITROREDUCTASE YDGI-RELATED"/>
    <property type="match status" value="1"/>
</dbReference>
<sequence>MELQQAIGARRSLRYLDPDRPVEMWKIQKMLEAARLASHFGNNNAARALVVNRATASAEQLECLPSPVGGFQIQQAPVVILWYIETLAMNDAGQRLRELVSVGALGYGPDRHDELERTLVPMFTKGADALKAPGLVDMDLGQAIAQATLVGIELGLGMCLQGSPNWERTRKAFKLPDTCRIAAAQTLGYPVESADGGGQRPRLPFEQLFQLNSYDQPFPRDPAVTAELQASGMIQVAAPLPGREAEVEAIRARYNLPRSGML</sequence>
<dbReference type="SUPFAM" id="SSF55469">
    <property type="entry name" value="FMN-dependent nitroreductase-like"/>
    <property type="match status" value="1"/>
</dbReference>
<name>S9ZJE1_9RHOO</name>
<dbReference type="AlphaFoldDB" id="S9ZJE1"/>
<evidence type="ECO:0000256" key="1">
    <source>
        <dbReference type="ARBA" id="ARBA00007118"/>
    </source>
</evidence>
<accession>S9ZJE1</accession>
<dbReference type="OrthoDB" id="9809288at2"/>
<evidence type="ECO:0000313" key="5">
    <source>
        <dbReference type="Proteomes" id="UP000015455"/>
    </source>
</evidence>
<evidence type="ECO:0000259" key="3">
    <source>
        <dbReference type="Pfam" id="PF00881"/>
    </source>
</evidence>
<dbReference type="Pfam" id="PF00881">
    <property type="entry name" value="Nitroreductase"/>
    <property type="match status" value="1"/>
</dbReference>
<dbReference type="Gene3D" id="3.40.109.10">
    <property type="entry name" value="NADH Oxidase"/>
    <property type="match status" value="1"/>
</dbReference>
<proteinExistence type="inferred from homology"/>
<evidence type="ECO:0000256" key="2">
    <source>
        <dbReference type="ARBA" id="ARBA00023002"/>
    </source>
</evidence>
<evidence type="ECO:0000313" key="4">
    <source>
        <dbReference type="EMBL" id="EPZ14701.1"/>
    </source>
</evidence>
<organism evidence="4 5">
    <name type="scientific">Thauera terpenica 58Eu</name>
    <dbReference type="NCBI Taxonomy" id="1348657"/>
    <lineage>
        <taxon>Bacteria</taxon>
        <taxon>Pseudomonadati</taxon>
        <taxon>Pseudomonadota</taxon>
        <taxon>Betaproteobacteria</taxon>
        <taxon>Rhodocyclales</taxon>
        <taxon>Zoogloeaceae</taxon>
        <taxon>Thauera</taxon>
    </lineage>
</organism>